<dbReference type="PANTHER" id="PTHR45288">
    <property type="entry name" value="THIOREDOXIN FAMILY PROTEIN"/>
    <property type="match status" value="1"/>
</dbReference>
<dbReference type="PANTHER" id="PTHR45288:SF1">
    <property type="entry name" value="THIOREDOXIN FAMILY PROTEIN"/>
    <property type="match status" value="1"/>
</dbReference>
<dbReference type="InterPro" id="IPR004045">
    <property type="entry name" value="Glutathione_S-Trfase_N"/>
</dbReference>
<protein>
    <submittedName>
        <fullName evidence="2">Glutaredoxin</fullName>
    </submittedName>
</protein>
<accession>A0ABP8V6H4</accession>
<dbReference type="InterPro" id="IPR036249">
    <property type="entry name" value="Thioredoxin-like_sf"/>
</dbReference>
<dbReference type="Pfam" id="PF13417">
    <property type="entry name" value="GST_N_3"/>
    <property type="match status" value="1"/>
</dbReference>
<evidence type="ECO:0000259" key="1">
    <source>
        <dbReference type="Pfam" id="PF13417"/>
    </source>
</evidence>
<dbReference type="EMBL" id="BAABFL010000433">
    <property type="protein sequence ID" value="GAA4651014.1"/>
    <property type="molecule type" value="Genomic_DNA"/>
</dbReference>
<dbReference type="Proteomes" id="UP001500604">
    <property type="component" value="Unassembled WGS sequence"/>
</dbReference>
<feature type="domain" description="GST N-terminal" evidence="1">
    <location>
        <begin position="43"/>
        <end position="120"/>
    </location>
</feature>
<dbReference type="RefSeq" id="WP_345197309.1">
    <property type="nucleotide sequence ID" value="NZ_BAABFL010000433.1"/>
</dbReference>
<dbReference type="PROSITE" id="PS51354">
    <property type="entry name" value="GLUTAREDOXIN_2"/>
    <property type="match status" value="1"/>
</dbReference>
<comment type="caution">
    <text evidence="2">The sequence shown here is derived from an EMBL/GenBank/DDBJ whole genome shotgun (WGS) entry which is preliminary data.</text>
</comment>
<sequence length="134" mass="15101">MAAVRWILGRLILLLNALTPVGSVKRSPEAQAIVDRETASLVLYQFEACPFCVKVRRGMKRLGLKIETRDAKRCPQAREELLQGGGKVKVPCLRIEKENGEVRWMYESSDIISYLEQHFAPGQETVAQCRAASR</sequence>
<dbReference type="SUPFAM" id="SSF52833">
    <property type="entry name" value="Thioredoxin-like"/>
    <property type="match status" value="1"/>
</dbReference>
<evidence type="ECO:0000313" key="2">
    <source>
        <dbReference type="EMBL" id="GAA4651014.1"/>
    </source>
</evidence>
<gene>
    <name evidence="2" type="ORF">GCM10023116_32970</name>
</gene>
<dbReference type="Gene3D" id="3.40.30.10">
    <property type="entry name" value="Glutaredoxin"/>
    <property type="match status" value="1"/>
</dbReference>
<evidence type="ECO:0000313" key="3">
    <source>
        <dbReference type="Proteomes" id="UP001500604"/>
    </source>
</evidence>
<proteinExistence type="predicted"/>
<name>A0ABP8V6H4_9GAMM</name>
<keyword evidence="3" id="KW-1185">Reference proteome</keyword>
<reference evidence="3" key="1">
    <citation type="journal article" date="2019" name="Int. J. Syst. Evol. Microbiol.">
        <title>The Global Catalogue of Microorganisms (GCM) 10K type strain sequencing project: providing services to taxonomists for standard genome sequencing and annotation.</title>
        <authorList>
            <consortium name="The Broad Institute Genomics Platform"/>
            <consortium name="The Broad Institute Genome Sequencing Center for Infectious Disease"/>
            <person name="Wu L."/>
            <person name="Ma J."/>
        </authorList>
    </citation>
    <scope>NUCLEOTIDE SEQUENCE [LARGE SCALE GENOMIC DNA]</scope>
    <source>
        <strain evidence="3">JCM 17805</strain>
    </source>
</reference>
<organism evidence="2 3">
    <name type="scientific">Kistimonas scapharcae</name>
    <dbReference type="NCBI Taxonomy" id="1036133"/>
    <lineage>
        <taxon>Bacteria</taxon>
        <taxon>Pseudomonadati</taxon>
        <taxon>Pseudomonadota</taxon>
        <taxon>Gammaproteobacteria</taxon>
        <taxon>Oceanospirillales</taxon>
        <taxon>Endozoicomonadaceae</taxon>
        <taxon>Kistimonas</taxon>
    </lineage>
</organism>